<dbReference type="InterPro" id="IPR011004">
    <property type="entry name" value="Trimer_LpxA-like_sf"/>
</dbReference>
<dbReference type="KEGG" id="pbu:L21SP3_01963"/>
<dbReference type="OrthoDB" id="9803036at2"/>
<sequence length="186" mass="20287">MIHKGPYGREPVIAKTAFVHPSAVIIGNVKIGENVFVGPNASLRADEAQSCISIGDNSNIQDNVVMHCLENSSVEVGEDCTLGHNVVLHAPCRTGAKCSVGFGSILFNCTVGSKVVIKHNCSIENIEIGSNDLVDSGMMIAGEKDVYKIRELDVKNREFAEDVLRCCLNLAKRYKKIEDDIYGKYE</sequence>
<accession>A0A1Q2HRR1</accession>
<dbReference type="SUPFAM" id="SSF51161">
    <property type="entry name" value="Trimeric LpxA-like enzymes"/>
    <property type="match status" value="1"/>
</dbReference>
<reference evidence="2" key="1">
    <citation type="submission" date="2017-02" db="EMBL/GenBank/DDBJ databases">
        <title>Comparative genomics and description of representatives of a novel lineage of planctomycetes thriving in anoxic sediments.</title>
        <authorList>
            <person name="Spring S."/>
            <person name="Bunk B."/>
            <person name="Sproer C."/>
            <person name="Klenk H.-P."/>
        </authorList>
    </citation>
    <scope>NUCLEOTIDE SEQUENCE [LARGE SCALE GENOMIC DNA]</scope>
    <source>
        <strain evidence="2">L21-RPul-D3</strain>
    </source>
</reference>
<dbReference type="AlphaFoldDB" id="A0A1Q2HRR1"/>
<dbReference type="Proteomes" id="UP000188273">
    <property type="component" value="Chromosome"/>
</dbReference>
<protein>
    <submittedName>
        <fullName evidence="1">Carnitine operon protein CaiE</fullName>
    </submittedName>
</protein>
<proteinExistence type="predicted"/>
<organism evidence="1 2">
    <name type="scientific">Sedimentisphaera cyanobacteriorum</name>
    <dbReference type="NCBI Taxonomy" id="1940790"/>
    <lineage>
        <taxon>Bacteria</taxon>
        <taxon>Pseudomonadati</taxon>
        <taxon>Planctomycetota</taxon>
        <taxon>Phycisphaerae</taxon>
        <taxon>Sedimentisphaerales</taxon>
        <taxon>Sedimentisphaeraceae</taxon>
        <taxon>Sedimentisphaera</taxon>
    </lineage>
</organism>
<dbReference type="InterPro" id="IPR001451">
    <property type="entry name" value="Hexapep"/>
</dbReference>
<dbReference type="STRING" id="1940790.L21SP3_01963"/>
<dbReference type="RefSeq" id="WP_077541066.1">
    <property type="nucleotide sequence ID" value="NZ_CP019633.1"/>
</dbReference>
<dbReference type="InterPro" id="IPR052265">
    <property type="entry name" value="Gamma-CA"/>
</dbReference>
<dbReference type="PANTHER" id="PTHR43360:SF1">
    <property type="entry name" value="CARBOXYSOME ASSEMBLY PROTEIN CCMM"/>
    <property type="match status" value="1"/>
</dbReference>
<keyword evidence="2" id="KW-1185">Reference proteome</keyword>
<gene>
    <name evidence="1" type="ORF">L21SP3_01963</name>
</gene>
<dbReference type="PANTHER" id="PTHR43360">
    <property type="entry name" value="CARBON DIOXIDE CONCENTRATING MECHANISM PROTEIN CCMM"/>
    <property type="match status" value="1"/>
</dbReference>
<name>A0A1Q2HRR1_9BACT</name>
<dbReference type="Gene3D" id="2.160.10.10">
    <property type="entry name" value="Hexapeptide repeat proteins"/>
    <property type="match status" value="1"/>
</dbReference>
<dbReference type="EMBL" id="CP019633">
    <property type="protein sequence ID" value="AQQ10137.1"/>
    <property type="molecule type" value="Genomic_DNA"/>
</dbReference>
<dbReference type="Pfam" id="PF00132">
    <property type="entry name" value="Hexapep"/>
    <property type="match status" value="1"/>
</dbReference>
<evidence type="ECO:0000313" key="1">
    <source>
        <dbReference type="EMBL" id="AQQ10137.1"/>
    </source>
</evidence>
<evidence type="ECO:0000313" key="2">
    <source>
        <dbReference type="Proteomes" id="UP000188273"/>
    </source>
</evidence>